<organism evidence="1 2">
    <name type="scientific">Cardamine amara subsp. amara</name>
    <dbReference type="NCBI Taxonomy" id="228776"/>
    <lineage>
        <taxon>Eukaryota</taxon>
        <taxon>Viridiplantae</taxon>
        <taxon>Streptophyta</taxon>
        <taxon>Embryophyta</taxon>
        <taxon>Tracheophyta</taxon>
        <taxon>Spermatophyta</taxon>
        <taxon>Magnoliopsida</taxon>
        <taxon>eudicotyledons</taxon>
        <taxon>Gunneridae</taxon>
        <taxon>Pentapetalae</taxon>
        <taxon>rosids</taxon>
        <taxon>malvids</taxon>
        <taxon>Brassicales</taxon>
        <taxon>Brassicaceae</taxon>
        <taxon>Cardamineae</taxon>
        <taxon>Cardamine</taxon>
    </lineage>
</organism>
<evidence type="ECO:0000313" key="2">
    <source>
        <dbReference type="Proteomes" id="UP001558713"/>
    </source>
</evidence>
<reference evidence="1 2" key="1">
    <citation type="submission" date="2024-04" db="EMBL/GenBank/DDBJ databases">
        <title>Genome assembly C_amara_ONT_v2.</title>
        <authorList>
            <person name="Yant L."/>
            <person name="Moore C."/>
            <person name="Slenker M."/>
        </authorList>
    </citation>
    <scope>NUCLEOTIDE SEQUENCE [LARGE SCALE GENOMIC DNA]</scope>
    <source>
        <tissue evidence="1">Leaf</tissue>
    </source>
</reference>
<dbReference type="Proteomes" id="UP001558713">
    <property type="component" value="Unassembled WGS sequence"/>
</dbReference>
<accession>A0ABD1B428</accession>
<dbReference type="EMBL" id="JBANAX010000349">
    <property type="protein sequence ID" value="KAL1213216.1"/>
    <property type="molecule type" value="Genomic_DNA"/>
</dbReference>
<evidence type="ECO:0000313" key="1">
    <source>
        <dbReference type="EMBL" id="KAL1213216.1"/>
    </source>
</evidence>
<keyword evidence="2" id="KW-1185">Reference proteome</keyword>
<dbReference type="AlphaFoldDB" id="A0ABD1B428"/>
<name>A0ABD1B428_CARAN</name>
<gene>
    <name evidence="1" type="ORF">V5N11_026476</name>
</gene>
<comment type="caution">
    <text evidence="1">The sequence shown here is derived from an EMBL/GenBank/DDBJ whole genome shotgun (WGS) entry which is preliminary data.</text>
</comment>
<proteinExistence type="predicted"/>
<protein>
    <submittedName>
        <fullName evidence="1">Retrovirus-related Pol polyprotein from transposon TNT 1-94</fullName>
    </submittedName>
</protein>
<sequence>MTFRCFSLLRLSLEVSFSMKDMGEAACILGIRIYRDRLGRQIGSCQDAYGDKVLDRFNMHDSKKGLIPMSHGINLSKTQCLLTLAERERLSRIPMRMQ</sequence>